<keyword evidence="3" id="KW-0862">Zinc</keyword>
<organism evidence="11 12">
    <name type="scientific">Cicer arietinum</name>
    <name type="common">Chickpea</name>
    <name type="synonym">Garbanzo</name>
    <dbReference type="NCBI Taxonomy" id="3827"/>
    <lineage>
        <taxon>Eukaryota</taxon>
        <taxon>Viridiplantae</taxon>
        <taxon>Streptophyta</taxon>
        <taxon>Embryophyta</taxon>
        <taxon>Tracheophyta</taxon>
        <taxon>Spermatophyta</taxon>
        <taxon>Magnoliopsida</taxon>
        <taxon>eudicotyledons</taxon>
        <taxon>Gunneridae</taxon>
        <taxon>Pentapetalae</taxon>
        <taxon>rosids</taxon>
        <taxon>fabids</taxon>
        <taxon>Fabales</taxon>
        <taxon>Fabaceae</taxon>
        <taxon>Papilionoideae</taxon>
        <taxon>50 kb inversion clade</taxon>
        <taxon>NPAAA clade</taxon>
        <taxon>Hologalegina</taxon>
        <taxon>IRL clade</taxon>
        <taxon>Cicereae</taxon>
        <taxon>Cicer</taxon>
    </lineage>
</organism>
<proteinExistence type="predicted"/>
<dbReference type="GO" id="GO:0003700">
    <property type="term" value="F:DNA-binding transcription factor activity"/>
    <property type="evidence" value="ECO:0007669"/>
    <property type="project" value="InterPro"/>
</dbReference>
<protein>
    <submittedName>
        <fullName evidence="12">Cyclic dof factor 1-like isoform X1</fullName>
    </submittedName>
</protein>
<dbReference type="PANTHER" id="PTHR31089:SF66">
    <property type="entry name" value="DOF-TYPE ZINC FINGER DNA-BINDING FAMILY PROTEIN"/>
    <property type="match status" value="1"/>
</dbReference>
<dbReference type="PANTHER" id="PTHR31089">
    <property type="entry name" value="CYCLIC DOF FACTOR 2"/>
    <property type="match status" value="1"/>
</dbReference>
<feature type="domain" description="Dof-type" evidence="10">
    <location>
        <begin position="122"/>
        <end position="176"/>
    </location>
</feature>
<dbReference type="PROSITE" id="PS01361">
    <property type="entry name" value="ZF_DOF_1"/>
    <property type="match status" value="1"/>
</dbReference>
<dbReference type="GO" id="GO:0008270">
    <property type="term" value="F:zinc ion binding"/>
    <property type="evidence" value="ECO:0007669"/>
    <property type="project" value="UniProtKB-KW"/>
</dbReference>
<evidence type="ECO:0000256" key="3">
    <source>
        <dbReference type="ARBA" id="ARBA00022833"/>
    </source>
</evidence>
<dbReference type="InterPro" id="IPR003851">
    <property type="entry name" value="Znf_Dof"/>
</dbReference>
<dbReference type="AlphaFoldDB" id="A0A1S2YWS1"/>
<keyword evidence="1" id="KW-0479">Metal-binding</keyword>
<keyword evidence="5 8" id="KW-0238">DNA-binding</keyword>
<feature type="compositionally biased region" description="Polar residues" evidence="9">
    <location>
        <begin position="64"/>
        <end position="88"/>
    </location>
</feature>
<dbReference type="PaxDb" id="3827-XP_004511166.1"/>
<reference evidence="11" key="1">
    <citation type="journal article" date="2013" name="Nat. Biotechnol.">
        <title>Draft genome sequence of chickpea (Cicer arietinum) provides a resource for trait improvement.</title>
        <authorList>
            <person name="Varshney R.K."/>
            <person name="Song C."/>
            <person name="Saxena R.K."/>
            <person name="Azam S."/>
            <person name="Yu S."/>
            <person name="Sharpe A.G."/>
            <person name="Cannon S."/>
            <person name="Baek J."/>
            <person name="Rosen B.D."/>
            <person name="Tar'an B."/>
            <person name="Millan T."/>
            <person name="Zhang X."/>
            <person name="Ramsay L.D."/>
            <person name="Iwata A."/>
            <person name="Wang Y."/>
            <person name="Nelson W."/>
            <person name="Farmer A.D."/>
            <person name="Gaur P.M."/>
            <person name="Soderlund C."/>
            <person name="Penmetsa R.V."/>
            <person name="Xu C."/>
            <person name="Bharti A.K."/>
            <person name="He W."/>
            <person name="Winter P."/>
            <person name="Zhao S."/>
            <person name="Hane J.K."/>
            <person name="Carrasquilla-Garcia N."/>
            <person name="Condie J.A."/>
            <person name="Upadhyaya H.D."/>
            <person name="Luo M.C."/>
            <person name="Thudi M."/>
            <person name="Gowda C.L."/>
            <person name="Singh N.P."/>
            <person name="Lichtenzveig J."/>
            <person name="Gali K.K."/>
            <person name="Rubio J."/>
            <person name="Nadarajan N."/>
            <person name="Dolezel J."/>
            <person name="Bansal K.C."/>
            <person name="Xu X."/>
            <person name="Edwards D."/>
            <person name="Zhang G."/>
            <person name="Kahl G."/>
            <person name="Gil J."/>
            <person name="Singh K.B."/>
            <person name="Datta S.K."/>
            <person name="Jackson S.A."/>
            <person name="Wang J."/>
            <person name="Cook D.R."/>
        </authorList>
    </citation>
    <scope>NUCLEOTIDE SEQUENCE [LARGE SCALE GENOMIC DNA]</scope>
    <source>
        <strain evidence="11">cv. CDC Frontier</strain>
    </source>
</reference>
<reference evidence="12" key="2">
    <citation type="submission" date="2025-08" db="UniProtKB">
        <authorList>
            <consortium name="RefSeq"/>
        </authorList>
    </citation>
    <scope>IDENTIFICATION</scope>
    <source>
        <tissue evidence="12">Etiolated seedlings</tissue>
    </source>
</reference>
<evidence type="ECO:0000256" key="6">
    <source>
        <dbReference type="ARBA" id="ARBA00023163"/>
    </source>
</evidence>
<keyword evidence="11" id="KW-1185">Reference proteome</keyword>
<dbReference type="eggNOG" id="ENOG502QSI8">
    <property type="taxonomic scope" value="Eukaryota"/>
</dbReference>
<feature type="region of interest" description="Disordered" evidence="9">
    <location>
        <begin position="64"/>
        <end position="110"/>
    </location>
</feature>
<evidence type="ECO:0000256" key="5">
    <source>
        <dbReference type="ARBA" id="ARBA00023125"/>
    </source>
</evidence>
<dbReference type="RefSeq" id="XP_004511166.1">
    <property type="nucleotide sequence ID" value="XM_004511109.3"/>
</dbReference>
<dbReference type="InterPro" id="IPR045174">
    <property type="entry name" value="Dof"/>
</dbReference>
<dbReference type="KEGG" id="cam:101489693"/>
<evidence type="ECO:0000256" key="9">
    <source>
        <dbReference type="SAM" id="MobiDB-lite"/>
    </source>
</evidence>
<evidence type="ECO:0000256" key="7">
    <source>
        <dbReference type="ARBA" id="ARBA00023242"/>
    </source>
</evidence>
<evidence type="ECO:0000256" key="2">
    <source>
        <dbReference type="ARBA" id="ARBA00022771"/>
    </source>
</evidence>
<name>A0A1S2YWS1_CICAR</name>
<evidence type="ECO:0000256" key="8">
    <source>
        <dbReference type="PROSITE-ProRule" id="PRU00071"/>
    </source>
</evidence>
<sequence length="452" mass="50196">MFQVKQDPSIKLFGSDIQIHIPTTTDSQYSLSQIHSLPQQQPFIIMNGLEESINADVGVPLNEVSSKQENPQEDATNPIPTMNKTGTSKLAGKAVHRTNEHKTPKGDIDNQEKVFKKPDKVLPCPRCNSSETKFCYFNNYNVNQPRHFCKNCQRYWTAGGTIRNVPVGAGKRRGKHSPLQHCQVSVTPDAVPVVIHTDLNPATDKHISSSIVPSVNIPSLGEEVPLCESLETVLNLKSHRKIEMDSSTVKEDIDEDPSVIAAEFGEKEYSENGIEHVGLIQQCNGLLPLHSLHYYTAPSWTCQWNPCWNAMSTSSYWGCMPNWAGRQIEEYSFNGIPSPSSSASSGTFSGNRSPTLGKHCRDGSTLTEDDTMKKNIWVPKTIRINDPEEAAKSSIWSTLTTKSQQNKPVMKGSVFKSFEPKSNAKSRNLDDNQILRANPAAFCRSGSFQESM</sequence>
<dbReference type="GO" id="GO:0005634">
    <property type="term" value="C:nucleus"/>
    <property type="evidence" value="ECO:0007669"/>
    <property type="project" value="UniProtKB-SubCell"/>
</dbReference>
<dbReference type="PROSITE" id="PS50884">
    <property type="entry name" value="ZF_DOF_2"/>
    <property type="match status" value="1"/>
</dbReference>
<evidence type="ECO:0000313" key="12">
    <source>
        <dbReference type="RefSeq" id="XP_004511166.1"/>
    </source>
</evidence>
<keyword evidence="7 8" id="KW-0539">Nucleus</keyword>
<feature type="compositionally biased region" description="Basic and acidic residues" evidence="9">
    <location>
        <begin position="97"/>
        <end position="110"/>
    </location>
</feature>
<comment type="subcellular location">
    <subcellularLocation>
        <location evidence="8">Nucleus</location>
    </subcellularLocation>
</comment>
<evidence type="ECO:0000256" key="1">
    <source>
        <dbReference type="ARBA" id="ARBA00022723"/>
    </source>
</evidence>
<dbReference type="Proteomes" id="UP000087171">
    <property type="component" value="Chromosome Ca7"/>
</dbReference>
<dbReference type="Pfam" id="PF02701">
    <property type="entry name" value="Zn_ribbon_Dof"/>
    <property type="match status" value="1"/>
</dbReference>
<accession>A0A1S2YWS1</accession>
<dbReference type="GO" id="GO:0003677">
    <property type="term" value="F:DNA binding"/>
    <property type="evidence" value="ECO:0007669"/>
    <property type="project" value="UniProtKB-UniRule"/>
</dbReference>
<evidence type="ECO:0000256" key="4">
    <source>
        <dbReference type="ARBA" id="ARBA00023015"/>
    </source>
</evidence>
<dbReference type="STRING" id="3827.A0A1S2YWS1"/>
<feature type="compositionally biased region" description="Low complexity" evidence="9">
    <location>
        <begin position="341"/>
        <end position="353"/>
    </location>
</feature>
<keyword evidence="4" id="KW-0805">Transcription regulation</keyword>
<keyword evidence="2 8" id="KW-0863">Zinc-finger</keyword>
<keyword evidence="6" id="KW-0804">Transcription</keyword>
<dbReference type="GeneID" id="101489693"/>
<gene>
    <name evidence="12" type="primary">LOC101489693</name>
</gene>
<feature type="region of interest" description="Disordered" evidence="9">
    <location>
        <begin position="341"/>
        <end position="365"/>
    </location>
</feature>
<dbReference type="OrthoDB" id="1927254at2759"/>
<evidence type="ECO:0000259" key="10">
    <source>
        <dbReference type="PROSITE" id="PS50884"/>
    </source>
</evidence>
<evidence type="ECO:0000313" key="11">
    <source>
        <dbReference type="Proteomes" id="UP000087171"/>
    </source>
</evidence>